<comment type="similarity">
    <text evidence="3">Belongs to the RimP family.</text>
</comment>
<evidence type="ECO:0000256" key="3">
    <source>
        <dbReference type="HAMAP-Rule" id="MF_01077"/>
    </source>
</evidence>
<dbReference type="EMBL" id="JACCCO010000001">
    <property type="protein sequence ID" value="NYF39263.1"/>
    <property type="molecule type" value="Genomic_DNA"/>
</dbReference>
<protein>
    <recommendedName>
        <fullName evidence="3">Ribosome maturation factor RimP</fullName>
    </recommendedName>
</protein>
<evidence type="ECO:0000256" key="1">
    <source>
        <dbReference type="ARBA" id="ARBA00022490"/>
    </source>
</evidence>
<dbReference type="Pfam" id="PF17384">
    <property type="entry name" value="DUF150_C"/>
    <property type="match status" value="1"/>
</dbReference>
<dbReference type="AlphaFoldDB" id="A0A852UVK8"/>
<dbReference type="NCBIfam" id="NF000930">
    <property type="entry name" value="PRK00092.2-2"/>
    <property type="match status" value="1"/>
</dbReference>
<gene>
    <name evidence="3" type="primary">rimP</name>
    <name evidence="6" type="ORF">HDA43_001422</name>
</gene>
<evidence type="ECO:0000313" key="7">
    <source>
        <dbReference type="Proteomes" id="UP000576393"/>
    </source>
</evidence>
<keyword evidence="2 3" id="KW-0690">Ribosome biogenesis</keyword>
<evidence type="ECO:0000313" key="6">
    <source>
        <dbReference type="EMBL" id="NYF39263.1"/>
    </source>
</evidence>
<sequence>MGSAISRDRLMKLLEPVALASGLDLEDVTVTPAGKRRLLRVVVDRDGGVSLDDVAEVSQAVSEALDAGDVMGSSPYVLEVSSPGVDRPLTEPRHWRRAVRRLVKADLRDGTSVEGRIVATDETGVEFDVAGTPRRVEYEDLARGRVQVEFRRFDDADDDGEDGDEG</sequence>
<dbReference type="Pfam" id="PF02576">
    <property type="entry name" value="RimP_N"/>
    <property type="match status" value="1"/>
</dbReference>
<dbReference type="HAMAP" id="MF_01077">
    <property type="entry name" value="RimP"/>
    <property type="match status" value="1"/>
</dbReference>
<dbReference type="RefSeq" id="WP_179818899.1">
    <property type="nucleotide sequence ID" value="NZ_JACCCO010000001.1"/>
</dbReference>
<keyword evidence="1 3" id="KW-0963">Cytoplasm</keyword>
<proteinExistence type="inferred from homology"/>
<dbReference type="InterPro" id="IPR028989">
    <property type="entry name" value="RimP_N"/>
</dbReference>
<dbReference type="InterPro" id="IPR003728">
    <property type="entry name" value="Ribosome_maturation_RimP"/>
</dbReference>
<dbReference type="CDD" id="cd01734">
    <property type="entry name" value="YlxS_C"/>
    <property type="match status" value="1"/>
</dbReference>
<comment type="function">
    <text evidence="3">Required for maturation of 30S ribosomal subunits.</text>
</comment>
<organism evidence="6 7">
    <name type="scientific">Streptosporangium sandarakinum</name>
    <dbReference type="NCBI Taxonomy" id="1260955"/>
    <lineage>
        <taxon>Bacteria</taxon>
        <taxon>Bacillati</taxon>
        <taxon>Actinomycetota</taxon>
        <taxon>Actinomycetes</taxon>
        <taxon>Streptosporangiales</taxon>
        <taxon>Streptosporangiaceae</taxon>
        <taxon>Streptosporangium</taxon>
    </lineage>
</organism>
<evidence type="ECO:0000259" key="4">
    <source>
        <dbReference type="Pfam" id="PF02576"/>
    </source>
</evidence>
<dbReference type="GO" id="GO:0006412">
    <property type="term" value="P:translation"/>
    <property type="evidence" value="ECO:0007669"/>
    <property type="project" value="TreeGrafter"/>
</dbReference>
<dbReference type="Proteomes" id="UP000576393">
    <property type="component" value="Unassembled WGS sequence"/>
</dbReference>
<feature type="domain" description="Ribosome maturation factor RimP N-terminal" evidence="4">
    <location>
        <begin position="13"/>
        <end position="86"/>
    </location>
</feature>
<reference evidence="6 7" key="1">
    <citation type="submission" date="2020-07" db="EMBL/GenBank/DDBJ databases">
        <title>Sequencing the genomes of 1000 actinobacteria strains.</title>
        <authorList>
            <person name="Klenk H.-P."/>
        </authorList>
    </citation>
    <scope>NUCLEOTIDE SEQUENCE [LARGE SCALE GENOMIC DNA]</scope>
    <source>
        <strain evidence="6 7">DSM 45763</strain>
    </source>
</reference>
<dbReference type="InterPro" id="IPR035956">
    <property type="entry name" value="RimP_N_sf"/>
</dbReference>
<dbReference type="SUPFAM" id="SSF75420">
    <property type="entry name" value="YhbC-like, N-terminal domain"/>
    <property type="match status" value="1"/>
</dbReference>
<comment type="subcellular location">
    <subcellularLocation>
        <location evidence="3">Cytoplasm</location>
    </subcellularLocation>
</comment>
<dbReference type="PANTHER" id="PTHR33867">
    <property type="entry name" value="RIBOSOME MATURATION FACTOR RIMP"/>
    <property type="match status" value="1"/>
</dbReference>
<evidence type="ECO:0000259" key="5">
    <source>
        <dbReference type="Pfam" id="PF17384"/>
    </source>
</evidence>
<dbReference type="GO" id="GO:0005829">
    <property type="term" value="C:cytosol"/>
    <property type="evidence" value="ECO:0007669"/>
    <property type="project" value="TreeGrafter"/>
</dbReference>
<comment type="caution">
    <text evidence="6">The sequence shown here is derived from an EMBL/GenBank/DDBJ whole genome shotgun (WGS) entry which is preliminary data.</text>
</comment>
<feature type="domain" description="Ribosome maturation factor RimP C-terminal" evidence="5">
    <location>
        <begin position="89"/>
        <end position="150"/>
    </location>
</feature>
<dbReference type="PANTHER" id="PTHR33867:SF1">
    <property type="entry name" value="RIBOSOME MATURATION FACTOR RIMP"/>
    <property type="match status" value="1"/>
</dbReference>
<accession>A0A852UVK8</accession>
<dbReference type="GO" id="GO:0000028">
    <property type="term" value="P:ribosomal small subunit assembly"/>
    <property type="evidence" value="ECO:0007669"/>
    <property type="project" value="TreeGrafter"/>
</dbReference>
<dbReference type="InterPro" id="IPR028998">
    <property type="entry name" value="RimP_C"/>
</dbReference>
<keyword evidence="7" id="KW-1185">Reference proteome</keyword>
<dbReference type="Gene3D" id="3.30.300.70">
    <property type="entry name" value="RimP-like superfamily, N-terminal"/>
    <property type="match status" value="1"/>
</dbReference>
<name>A0A852UVK8_9ACTN</name>
<evidence type="ECO:0000256" key="2">
    <source>
        <dbReference type="ARBA" id="ARBA00022517"/>
    </source>
</evidence>